<dbReference type="PANTHER" id="PTHR11461">
    <property type="entry name" value="SERINE PROTEASE INHIBITOR, SERPIN"/>
    <property type="match status" value="1"/>
</dbReference>
<dbReference type="InterPro" id="IPR000215">
    <property type="entry name" value="Serpin_fam"/>
</dbReference>
<dbReference type="Gene3D" id="3.30.497.10">
    <property type="entry name" value="Antithrombin, subunit I, domain 2"/>
    <property type="match status" value="1"/>
</dbReference>
<evidence type="ECO:0000256" key="1">
    <source>
        <dbReference type="ARBA" id="ARBA00009500"/>
    </source>
</evidence>
<accession>A0A7M3V7B5</accession>
<dbReference type="CDD" id="cd00172">
    <property type="entry name" value="serpin"/>
    <property type="match status" value="1"/>
</dbReference>
<dbReference type="InterPro" id="IPR042185">
    <property type="entry name" value="Serpin_sf_2"/>
</dbReference>
<dbReference type="GO" id="GO:0005615">
    <property type="term" value="C:extracellular space"/>
    <property type="evidence" value="ECO:0007669"/>
    <property type="project" value="InterPro"/>
</dbReference>
<evidence type="ECO:0000256" key="2">
    <source>
        <dbReference type="RuleBase" id="RU000411"/>
    </source>
</evidence>
<dbReference type="InterPro" id="IPR036186">
    <property type="entry name" value="Serpin_sf"/>
</dbReference>
<proteinExistence type="evidence at transcript level"/>
<evidence type="ECO:0000259" key="3">
    <source>
        <dbReference type="SMART" id="SM00093"/>
    </source>
</evidence>
<dbReference type="EMBL" id="MT701004">
    <property type="protein sequence ID" value="QOP39357.1"/>
    <property type="molecule type" value="mRNA"/>
</dbReference>
<reference evidence="4" key="1">
    <citation type="journal article" date="2020" name="Microorganisms">
        <title>Genetic Diversity of Serine Protease Inhibitors in Myxozoan (Cnidaria, Myxozoa) Fish Parasites.</title>
        <authorList>
            <person name="Eszterbauer E."/>
            <person name="Sipos D."/>
            <person name="Kajan G.L."/>
            <person name="Szego D."/>
            <person name="Fiala I."/>
            <person name="Holzer A.S."/>
            <person name="Bartosova-Sojkova P."/>
        </authorList>
    </citation>
    <scope>NUCLEOTIDE SEQUENCE</scope>
    <source>
        <strain evidence="4">T79</strain>
    </source>
</reference>
<dbReference type="PANTHER" id="PTHR11461:SF211">
    <property type="entry name" value="GH10112P-RELATED"/>
    <property type="match status" value="1"/>
</dbReference>
<comment type="similarity">
    <text evidence="1 2">Belongs to the serpin family.</text>
</comment>
<dbReference type="SMART" id="SM00093">
    <property type="entry name" value="SERPIN"/>
    <property type="match status" value="1"/>
</dbReference>
<name>A0A7M3V7B5_9CNID</name>
<dbReference type="SUPFAM" id="SSF56574">
    <property type="entry name" value="Serpins"/>
    <property type="match status" value="1"/>
</dbReference>
<evidence type="ECO:0000313" key="4">
    <source>
        <dbReference type="EMBL" id="QOP39357.1"/>
    </source>
</evidence>
<dbReference type="PROSITE" id="PS00284">
    <property type="entry name" value="SERPIN"/>
    <property type="match status" value="1"/>
</dbReference>
<protein>
    <submittedName>
        <fullName evidence="4">Serpin 5</fullName>
    </submittedName>
</protein>
<dbReference type="InterPro" id="IPR023796">
    <property type="entry name" value="Serpin_dom"/>
</dbReference>
<dbReference type="InterPro" id="IPR042178">
    <property type="entry name" value="Serpin_sf_1"/>
</dbReference>
<dbReference type="Pfam" id="PF00079">
    <property type="entry name" value="Serpin"/>
    <property type="match status" value="1"/>
</dbReference>
<dbReference type="GO" id="GO:0004867">
    <property type="term" value="F:serine-type endopeptidase inhibitor activity"/>
    <property type="evidence" value="ECO:0007669"/>
    <property type="project" value="InterPro"/>
</dbReference>
<dbReference type="AlphaFoldDB" id="A0A7M3V7B5"/>
<dbReference type="InterPro" id="IPR023795">
    <property type="entry name" value="Serpin_CS"/>
</dbReference>
<feature type="domain" description="Serpin" evidence="3">
    <location>
        <begin position="12"/>
        <end position="375"/>
    </location>
</feature>
<sequence length="382" mass="43586">MKLITNINNFGFEIMKILNKSNIENNICFCPLSAYFIMSLLEMGAKGKTFDELKIILGEDFSVLLENNDSNFIKTLKKDLNQFFEDIEISAKCNTKVFHQFEILPNFKKNANDVFKMVTEKLNFKDCLLAMNTMNKWVSEKTDGNIKELFKKPLETDTNFVMINTLLFESKWEDHFDSSNTMLETFYISEKKTCKVQMMNKSAFCRYLKDKDTLTSLIVLPFKIKKIVAIFILPNEGSNLDNVFNNLEARDFHSLYAKSKNDVVEVSIPKLNLSNLVPLKDCLNSMGVKDLFTSHVSDLSHISHTQSSINDIYQCVNIKIDEEGVVAAAATVCECCVDGVTDFETTIFKLDRPFLFLIYDTSTQLVLFSNVVTDPSKSLNAT</sequence>
<dbReference type="Gene3D" id="2.30.39.10">
    <property type="entry name" value="Alpha-1-antitrypsin, domain 1"/>
    <property type="match status" value="1"/>
</dbReference>
<organism evidence="4">
    <name type="scientific">Myxobolus cerebralis</name>
    <dbReference type="NCBI Taxonomy" id="59783"/>
    <lineage>
        <taxon>Eukaryota</taxon>
        <taxon>Metazoa</taxon>
        <taxon>Cnidaria</taxon>
        <taxon>Myxozoa</taxon>
        <taxon>Myxosporea</taxon>
        <taxon>Bivalvulida</taxon>
        <taxon>Platysporina</taxon>
        <taxon>Myxobolidae</taxon>
        <taxon>Myxobolus</taxon>
    </lineage>
</organism>